<keyword evidence="6" id="KW-1185">Reference proteome</keyword>
<dbReference type="AlphaFoldDB" id="A0A3M8B1F7"/>
<evidence type="ECO:0000256" key="3">
    <source>
        <dbReference type="ARBA" id="ARBA00023163"/>
    </source>
</evidence>
<dbReference type="InterPro" id="IPR018656">
    <property type="entry name" value="DUF2087"/>
</dbReference>
<evidence type="ECO:0000313" key="5">
    <source>
        <dbReference type="EMBL" id="RNB56817.1"/>
    </source>
</evidence>
<comment type="caution">
    <text evidence="5">The sequence shown here is derived from an EMBL/GenBank/DDBJ whole genome shotgun (WGS) entry which is preliminary data.</text>
</comment>
<reference evidence="5 6" key="1">
    <citation type="submission" date="2018-10" db="EMBL/GenBank/DDBJ databases">
        <title>Phylogenomics of Brevibacillus.</title>
        <authorList>
            <person name="Dunlap C."/>
        </authorList>
    </citation>
    <scope>NUCLEOTIDE SEQUENCE [LARGE SCALE GENOMIC DNA]</scope>
    <source>
        <strain evidence="5 6">DSM 100115</strain>
    </source>
</reference>
<dbReference type="SMART" id="SM00418">
    <property type="entry name" value="HTH_ARSR"/>
    <property type="match status" value="1"/>
</dbReference>
<dbReference type="PRINTS" id="PR00778">
    <property type="entry name" value="HTHARSR"/>
</dbReference>
<evidence type="ECO:0000256" key="1">
    <source>
        <dbReference type="ARBA" id="ARBA00023015"/>
    </source>
</evidence>
<keyword evidence="3" id="KW-0804">Transcription</keyword>
<proteinExistence type="predicted"/>
<dbReference type="PANTHER" id="PTHR33154:SF33">
    <property type="entry name" value="TRANSCRIPTIONAL REPRESSOR SDPR"/>
    <property type="match status" value="1"/>
</dbReference>
<sequence length="210" mass="24633">MQLDKLVTFYKALGDPTRVRILAILANGPLHGQALAGKLGVTPPTITHHMAKLREAGIVYERRDKNTIYFYLHEANMKRQSQAILNVLERAKVGSEEGLFAQAEENNDQRRAQMAAEHLHVIKSFFTPDGKLKQIPSQRKKKLIVFEYMVRGLKHGRKYKEQEINDYIRQFHEDYATIRREFVMNHYMYREDGIYELNPEEMWAKAEDLR</sequence>
<keyword evidence="1" id="KW-0805">Transcription regulation</keyword>
<dbReference type="SUPFAM" id="SSF46785">
    <property type="entry name" value="Winged helix' DNA-binding domain"/>
    <property type="match status" value="1"/>
</dbReference>
<accession>A0A3M8B1F7</accession>
<dbReference type="Pfam" id="PF01022">
    <property type="entry name" value="HTH_5"/>
    <property type="match status" value="1"/>
</dbReference>
<dbReference type="InterPro" id="IPR011991">
    <property type="entry name" value="ArsR-like_HTH"/>
</dbReference>
<dbReference type="EMBL" id="RHHS01000027">
    <property type="protein sequence ID" value="RNB56817.1"/>
    <property type="molecule type" value="Genomic_DNA"/>
</dbReference>
<dbReference type="OrthoDB" id="529288at2"/>
<dbReference type="GO" id="GO:0003700">
    <property type="term" value="F:DNA-binding transcription factor activity"/>
    <property type="evidence" value="ECO:0007669"/>
    <property type="project" value="InterPro"/>
</dbReference>
<organism evidence="5 6">
    <name type="scientific">Brevibacillus gelatini</name>
    <dbReference type="NCBI Taxonomy" id="1655277"/>
    <lineage>
        <taxon>Bacteria</taxon>
        <taxon>Bacillati</taxon>
        <taxon>Bacillota</taxon>
        <taxon>Bacilli</taxon>
        <taxon>Bacillales</taxon>
        <taxon>Paenibacillaceae</taxon>
        <taxon>Brevibacillus</taxon>
    </lineage>
</organism>
<dbReference type="NCBIfam" id="NF033788">
    <property type="entry name" value="HTH_metalloreg"/>
    <property type="match status" value="1"/>
</dbReference>
<gene>
    <name evidence="5" type="ORF">EDM57_10850</name>
</gene>
<dbReference type="InterPro" id="IPR036388">
    <property type="entry name" value="WH-like_DNA-bd_sf"/>
</dbReference>
<dbReference type="Pfam" id="PF09860">
    <property type="entry name" value="DUF2087"/>
    <property type="match status" value="1"/>
</dbReference>
<dbReference type="InterPro" id="IPR051081">
    <property type="entry name" value="HTH_MetalResp_TranReg"/>
</dbReference>
<dbReference type="PANTHER" id="PTHR33154">
    <property type="entry name" value="TRANSCRIPTIONAL REGULATOR, ARSR FAMILY"/>
    <property type="match status" value="1"/>
</dbReference>
<dbReference type="CDD" id="cd00090">
    <property type="entry name" value="HTH_ARSR"/>
    <property type="match status" value="1"/>
</dbReference>
<keyword evidence="2" id="KW-0238">DNA-binding</keyword>
<protein>
    <submittedName>
        <fullName evidence="5">DUF2087 domain-containing protein</fullName>
    </submittedName>
</protein>
<evidence type="ECO:0000259" key="4">
    <source>
        <dbReference type="PROSITE" id="PS50987"/>
    </source>
</evidence>
<dbReference type="Gene3D" id="1.10.10.10">
    <property type="entry name" value="Winged helix-like DNA-binding domain superfamily/Winged helix DNA-binding domain"/>
    <property type="match status" value="1"/>
</dbReference>
<evidence type="ECO:0000313" key="6">
    <source>
        <dbReference type="Proteomes" id="UP000268829"/>
    </source>
</evidence>
<dbReference type="Proteomes" id="UP000268829">
    <property type="component" value="Unassembled WGS sequence"/>
</dbReference>
<name>A0A3M8B1F7_9BACL</name>
<dbReference type="InterPro" id="IPR001845">
    <property type="entry name" value="HTH_ArsR_DNA-bd_dom"/>
</dbReference>
<dbReference type="GO" id="GO:0003677">
    <property type="term" value="F:DNA binding"/>
    <property type="evidence" value="ECO:0007669"/>
    <property type="project" value="UniProtKB-KW"/>
</dbReference>
<evidence type="ECO:0000256" key="2">
    <source>
        <dbReference type="ARBA" id="ARBA00023125"/>
    </source>
</evidence>
<dbReference type="InterPro" id="IPR036390">
    <property type="entry name" value="WH_DNA-bd_sf"/>
</dbReference>
<feature type="domain" description="HTH arsR-type" evidence="4">
    <location>
        <begin position="1"/>
        <end position="92"/>
    </location>
</feature>
<dbReference type="PROSITE" id="PS50987">
    <property type="entry name" value="HTH_ARSR_2"/>
    <property type="match status" value="1"/>
</dbReference>
<dbReference type="RefSeq" id="WP_122904782.1">
    <property type="nucleotide sequence ID" value="NZ_RHHS01000027.1"/>
</dbReference>